<evidence type="ECO:0000313" key="2">
    <source>
        <dbReference type="EMBL" id="MBB3041037.1"/>
    </source>
</evidence>
<comment type="caution">
    <text evidence="2">The sequence shown here is derived from an EMBL/GenBank/DDBJ whole genome shotgun (WGS) entry which is preliminary data.</text>
</comment>
<keyword evidence="1" id="KW-1133">Transmembrane helix</keyword>
<accession>A0A7W4VTD4</accession>
<dbReference type="EMBL" id="JACHWR010000001">
    <property type="protein sequence ID" value="MBB3041037.1"/>
    <property type="molecule type" value="Genomic_DNA"/>
</dbReference>
<dbReference type="RefSeq" id="WP_183590991.1">
    <property type="nucleotide sequence ID" value="NZ_JACHWR010000001.1"/>
</dbReference>
<dbReference type="Proteomes" id="UP000589626">
    <property type="component" value="Unassembled WGS sequence"/>
</dbReference>
<dbReference type="AlphaFoldDB" id="A0A7W4VTD4"/>
<gene>
    <name evidence="2" type="ORF">FHU40_000838</name>
</gene>
<evidence type="ECO:0000256" key="1">
    <source>
        <dbReference type="SAM" id="Phobius"/>
    </source>
</evidence>
<keyword evidence="3" id="KW-1185">Reference proteome</keyword>
<protein>
    <submittedName>
        <fullName evidence="2">Uncharacterized protein</fullName>
    </submittedName>
</protein>
<proteinExistence type="predicted"/>
<name>A0A7W4VTD4_9ACTN</name>
<keyword evidence="1" id="KW-0812">Transmembrane</keyword>
<feature type="transmembrane region" description="Helical" evidence="1">
    <location>
        <begin position="12"/>
        <end position="34"/>
    </location>
</feature>
<sequence>MNDQTATTIDKIITAGKALAAMLVCAAAYLVGILSGDQTLADVTTVQWLGLVVFMGGAYGLTYSTPKRVGRRGRAIDE</sequence>
<keyword evidence="1" id="KW-0472">Membrane</keyword>
<evidence type="ECO:0000313" key="3">
    <source>
        <dbReference type="Proteomes" id="UP000589626"/>
    </source>
</evidence>
<organism evidence="2 3">
    <name type="scientific">Nocardioides soli</name>
    <dbReference type="NCBI Taxonomy" id="1036020"/>
    <lineage>
        <taxon>Bacteria</taxon>
        <taxon>Bacillati</taxon>
        <taxon>Actinomycetota</taxon>
        <taxon>Actinomycetes</taxon>
        <taxon>Propionibacteriales</taxon>
        <taxon>Nocardioidaceae</taxon>
        <taxon>Nocardioides</taxon>
    </lineage>
</organism>
<feature type="transmembrane region" description="Helical" evidence="1">
    <location>
        <begin position="46"/>
        <end position="64"/>
    </location>
</feature>
<reference evidence="2 3" key="1">
    <citation type="submission" date="2020-08" db="EMBL/GenBank/DDBJ databases">
        <title>Sequencing the genomes of 1000 actinobacteria strains.</title>
        <authorList>
            <person name="Klenk H.-P."/>
        </authorList>
    </citation>
    <scope>NUCLEOTIDE SEQUENCE [LARGE SCALE GENOMIC DNA]</scope>
    <source>
        <strain evidence="2 3">DSM 105498</strain>
    </source>
</reference>